<accession>A0A059GBV6</accession>
<dbReference type="RefSeq" id="WP_035535419.1">
    <property type="nucleotide sequence ID" value="NZ_ARYL01000002.1"/>
</dbReference>
<reference evidence="1 2" key="1">
    <citation type="journal article" date="2014" name="Antonie Van Leeuwenhoek">
        <title>Hyphomonas beringensis sp. nov. and Hyphomonas chukchiensis sp. nov., isolated from surface seawater of the Bering Sea and Chukchi Sea.</title>
        <authorList>
            <person name="Li C."/>
            <person name="Lai Q."/>
            <person name="Li G."/>
            <person name="Dong C."/>
            <person name="Wang J."/>
            <person name="Liao Y."/>
            <person name="Shao Z."/>
        </authorList>
    </citation>
    <scope>NUCLEOTIDE SEQUENCE [LARGE SCALE GENOMIC DNA]</scope>
    <source>
        <strain evidence="1 2">SCH89</strain>
    </source>
</reference>
<proteinExistence type="predicted"/>
<gene>
    <name evidence="1" type="ORF">HOC_01891</name>
</gene>
<dbReference type="PATRIC" id="fig|1280953.3.peg.381"/>
<protein>
    <submittedName>
        <fullName evidence="1">Uncharacterized protein</fullName>
    </submittedName>
</protein>
<dbReference type="OrthoDB" id="7594726at2"/>
<dbReference type="EMBL" id="ARYL01000002">
    <property type="protein sequence ID" value="KDA04050.1"/>
    <property type="molecule type" value="Genomic_DNA"/>
</dbReference>
<evidence type="ECO:0000313" key="1">
    <source>
        <dbReference type="EMBL" id="KDA04050.1"/>
    </source>
</evidence>
<comment type="caution">
    <text evidence="1">The sequence shown here is derived from an EMBL/GenBank/DDBJ whole genome shotgun (WGS) entry which is preliminary data.</text>
</comment>
<dbReference type="Proteomes" id="UP000024942">
    <property type="component" value="Unassembled WGS sequence"/>
</dbReference>
<organism evidence="1 2">
    <name type="scientific">Hyphomonas oceanitis SCH89</name>
    <dbReference type="NCBI Taxonomy" id="1280953"/>
    <lineage>
        <taxon>Bacteria</taxon>
        <taxon>Pseudomonadati</taxon>
        <taxon>Pseudomonadota</taxon>
        <taxon>Alphaproteobacteria</taxon>
        <taxon>Hyphomonadales</taxon>
        <taxon>Hyphomonadaceae</taxon>
        <taxon>Hyphomonas</taxon>
    </lineage>
</organism>
<dbReference type="eggNOG" id="COG5345">
    <property type="taxonomic scope" value="Bacteria"/>
</dbReference>
<sequence length="352" mass="38178">MAFDSRLPAAYQEEGPVVTRIGTDHLVTFDYAEPSPIMLFFQRWWRRSILMLKVGTVVGAVLAYPVMTVMSHKIDDSDVVLSSNQAWASPEAGVAINKIARELEGTGWAGDRASWHPQARLTAMPAWQKATADALAEHARLLAVMSPVNGEPDADLTAAARLLHGMPGDDMRPRLTSAAEALNRFDTRSARGLATQPDRMELLKAESRLFAGWAETDLADLSAQINAETVEWPASRQDIIAFYGAKARAHVAREMLLASERADPRFSRMPDVQATMTKAKEAWGHAAHMKPLIVSNQPGDGMLMANHLASMGFYLSEAKAATLELADAIDALPAEDVESVAQLDPALGVAAP</sequence>
<dbReference type="AlphaFoldDB" id="A0A059GBV6"/>
<name>A0A059GBV6_9PROT</name>
<evidence type="ECO:0000313" key="2">
    <source>
        <dbReference type="Proteomes" id="UP000024942"/>
    </source>
</evidence>
<keyword evidence="2" id="KW-1185">Reference proteome</keyword>
<dbReference type="STRING" id="1280953.HOC_01891"/>